<dbReference type="InterPro" id="IPR002821">
    <property type="entry name" value="Hydantoinase_A"/>
</dbReference>
<dbReference type="EMBL" id="RSCD01000005">
    <property type="protein sequence ID" value="RSH92569.1"/>
    <property type="molecule type" value="Genomic_DNA"/>
</dbReference>
<name>A0A427YND0_9TREE</name>
<dbReference type="InterPro" id="IPR003692">
    <property type="entry name" value="Hydantoinase_B"/>
</dbReference>
<dbReference type="OrthoDB" id="3643at2759"/>
<dbReference type="GO" id="GO:0017168">
    <property type="term" value="F:5-oxoprolinase (ATP-hydrolyzing) activity"/>
    <property type="evidence" value="ECO:0007669"/>
    <property type="project" value="TreeGrafter"/>
</dbReference>
<evidence type="ECO:0000259" key="3">
    <source>
        <dbReference type="Pfam" id="PF02538"/>
    </source>
</evidence>
<evidence type="ECO:0000259" key="4">
    <source>
        <dbReference type="Pfam" id="PF05378"/>
    </source>
</evidence>
<organism evidence="6 7">
    <name type="scientific">Saitozyma podzolica</name>
    <dbReference type="NCBI Taxonomy" id="1890683"/>
    <lineage>
        <taxon>Eukaryota</taxon>
        <taxon>Fungi</taxon>
        <taxon>Dikarya</taxon>
        <taxon>Basidiomycota</taxon>
        <taxon>Agaricomycotina</taxon>
        <taxon>Tremellomycetes</taxon>
        <taxon>Tremellales</taxon>
        <taxon>Trimorphomycetaceae</taxon>
        <taxon>Saitozyma</taxon>
    </lineage>
</organism>
<protein>
    <recommendedName>
        <fullName evidence="8">5-oxoprolinase</fullName>
    </recommendedName>
</protein>
<dbReference type="InterPro" id="IPR045079">
    <property type="entry name" value="Oxoprolinase-like"/>
</dbReference>
<dbReference type="PANTHER" id="PTHR11365:SF2">
    <property type="entry name" value="5-OXOPROLINASE"/>
    <property type="match status" value="1"/>
</dbReference>
<dbReference type="Pfam" id="PF19278">
    <property type="entry name" value="Hydant_A_C"/>
    <property type="match status" value="1"/>
</dbReference>
<feature type="domain" description="Hydantoinase B/oxoprolinase" evidence="3">
    <location>
        <begin position="743"/>
        <end position="1259"/>
    </location>
</feature>
<dbReference type="STRING" id="1890683.A0A427YND0"/>
<dbReference type="GO" id="GO:0005829">
    <property type="term" value="C:cytosol"/>
    <property type="evidence" value="ECO:0007669"/>
    <property type="project" value="TreeGrafter"/>
</dbReference>
<dbReference type="PANTHER" id="PTHR11365">
    <property type="entry name" value="5-OXOPROLINASE RELATED"/>
    <property type="match status" value="1"/>
</dbReference>
<dbReference type="GO" id="GO:0006749">
    <property type="term" value="P:glutathione metabolic process"/>
    <property type="evidence" value="ECO:0007669"/>
    <property type="project" value="TreeGrafter"/>
</dbReference>
<evidence type="ECO:0000313" key="6">
    <source>
        <dbReference type="EMBL" id="RSH92569.1"/>
    </source>
</evidence>
<evidence type="ECO:0000256" key="1">
    <source>
        <dbReference type="ARBA" id="ARBA00010403"/>
    </source>
</evidence>
<dbReference type="Pfam" id="PF01968">
    <property type="entry name" value="Hydantoinase_A"/>
    <property type="match status" value="1"/>
</dbReference>
<proteinExistence type="inferred from homology"/>
<feature type="domain" description="Acetophenone carboxylase-like C-terminal" evidence="5">
    <location>
        <begin position="650"/>
        <end position="725"/>
    </location>
</feature>
<dbReference type="Pfam" id="PF05378">
    <property type="entry name" value="Hydant_A_N"/>
    <property type="match status" value="1"/>
</dbReference>
<dbReference type="Pfam" id="PF02538">
    <property type="entry name" value="Hydantoinase_B"/>
    <property type="match status" value="1"/>
</dbReference>
<evidence type="ECO:0000259" key="5">
    <source>
        <dbReference type="Pfam" id="PF19278"/>
    </source>
</evidence>
<feature type="domain" description="Hydantoinase A/oxoprolinase" evidence="2">
    <location>
        <begin position="238"/>
        <end position="533"/>
    </location>
</feature>
<evidence type="ECO:0000313" key="7">
    <source>
        <dbReference type="Proteomes" id="UP000279259"/>
    </source>
</evidence>
<dbReference type="InterPro" id="IPR008040">
    <property type="entry name" value="Hydant_A_N"/>
</dbReference>
<reference evidence="6 7" key="1">
    <citation type="submission" date="2018-11" db="EMBL/GenBank/DDBJ databases">
        <title>Genome sequence of Saitozyma podzolica DSM 27192.</title>
        <authorList>
            <person name="Aliyu H."/>
            <person name="Gorte O."/>
            <person name="Ochsenreither K."/>
        </authorList>
    </citation>
    <scope>NUCLEOTIDE SEQUENCE [LARGE SCALE GENOMIC DNA]</scope>
    <source>
        <strain evidence="6 7">DSM 27192</strain>
    </source>
</reference>
<accession>A0A427YND0</accession>
<dbReference type="Proteomes" id="UP000279259">
    <property type="component" value="Unassembled WGS sequence"/>
</dbReference>
<feature type="domain" description="Hydantoinase/oxoprolinase N-terminal" evidence="4">
    <location>
        <begin position="21"/>
        <end position="219"/>
    </location>
</feature>
<evidence type="ECO:0000259" key="2">
    <source>
        <dbReference type="Pfam" id="PF01968"/>
    </source>
</evidence>
<sequence length="1295" mass="141263">MGKPTETSRSNGNGSSEELARIAIDRGGTFTDAICSRAGKEDIVVKNYKDAPTEAIRRILSQLEPDSEPIPKDQPLSLDKIESIRMGTTVSTNALLERRGERVGDVLLIGMQARPDIFDLSIHKLEFLYDEVVEIDERITPLQSLVMPRLPVPEKDSSIISETTTGETIRILQRPDPKKVSEQLDELWSKGIKSVAVAFVHSYLWGEHEELVAKIAKEKGFEVSVSSKLQPMIKLVSRANSSIADAYLTPVTRRYIESFGSGFEGGIEAFGNKLLFMQSDGGLCKWNNFSGLRAILSGPAGGVVGYSKTCYDPERGQALIAVDMGGTSTDVSRYAGKLEHVFETTTAEVIIQAPQLDINTVAAGGGSRLFYKHGLFVVGPESATAHPGPACYRKGGPLAVTDANLILGRLLPEHFPKIFGPNEDEGLDIEASKSLFDQLANQINAGKSDKLSVEEVAAGFIRVANETMCRPIRTLTEARGFECASHHLVMFGGAGGQHGCSIATTLGIKRIIIPRLSSLLSAHGMALADVVREMTEPAAFTLTGNRDNAKISSRMTELVKKAEQDLSSQGFPADRIQSETYLNCRYHGSSTQLMIEKPEDGDYEKKFFDDHKREFGFNLSGRDILVDDIRVRAVGKSLSREVRSPYKDFEETDKRKYDESKFEDKQVYFDGGKGWMKTKVVPLKDLRDGDQVRGPAIIFDNTQTILVEPTHLATSLPEHVVIDLVEEKVVEQKVDLKDYDHVDPVQLSVYGHRLMGIAEQMGDILRKISISINIKERLDYSCAIFSSDGGLVANAPHIPCHLGAMSHAVRHQARIHGNSLQEGDVLLSNHPAAGGSHLPDLTVIMPAFHEGKIIFWTAARAHHADIGGIRAGSMPPFSKELWEEGAQVKSFKLVKAGKFDEEGIVKIMSEEPAQYPGCSGTRTLSDNLSDLHAQVAACHRGVVLIKTLVEEQSLEVVQYYMNAIMLTAERAVRDLLKHVNRKFGGKPLKAVDWLDDGTELRLKITIDEDKGDAVFDFTGTSAQVYGNLNTPTAILYSAIIYVLRSLIVSDLPLNQGCLSPIKVIVPPESLLAPSEDVAVCAGNVESSQRVTDVIFKAFQACAGSQGGCNNLTFGVGEREVDGKKVPGFGYYETIAGGAGAGPDWDGQSCVHVHMTNTAIGDVEMTERIYPVIIHRFSRRHDTGFTTDLDVAILSQRRVIPPYGMAGGDPGQVGRNEWWRKRKDKKGYAVINLGGSNQASMKAGDRIVINTPGGGGYGVPGTTDDRLDDDTYKRTVVAPVRAAGSLAALKAAAFSN</sequence>
<keyword evidence="7" id="KW-1185">Reference proteome</keyword>
<gene>
    <name evidence="6" type="ORF">EHS25_008014</name>
</gene>
<dbReference type="InterPro" id="IPR049517">
    <property type="entry name" value="ACX-like_C"/>
</dbReference>
<comment type="similarity">
    <text evidence="1">Belongs to the oxoprolinase family.</text>
</comment>
<comment type="caution">
    <text evidence="6">The sequence shown here is derived from an EMBL/GenBank/DDBJ whole genome shotgun (WGS) entry which is preliminary data.</text>
</comment>
<evidence type="ECO:0008006" key="8">
    <source>
        <dbReference type="Google" id="ProtNLM"/>
    </source>
</evidence>